<evidence type="ECO:0000256" key="2">
    <source>
        <dbReference type="ARBA" id="ARBA00006464"/>
    </source>
</evidence>
<feature type="transmembrane region" description="Helical" evidence="7">
    <location>
        <begin position="111"/>
        <end position="129"/>
    </location>
</feature>
<dbReference type="InterPro" id="IPR017475">
    <property type="entry name" value="EPS_sugar_tfrase"/>
</dbReference>
<protein>
    <submittedName>
        <fullName evidence="9">Sugar transferase</fullName>
    </submittedName>
</protein>
<dbReference type="Gene3D" id="3.40.50.720">
    <property type="entry name" value="NAD(P)-binding Rossmann-like Domain"/>
    <property type="match status" value="1"/>
</dbReference>
<dbReference type="GO" id="GO:0016020">
    <property type="term" value="C:membrane"/>
    <property type="evidence" value="ECO:0007669"/>
    <property type="project" value="UniProtKB-SubCell"/>
</dbReference>
<dbReference type="NCBIfam" id="TIGR03025">
    <property type="entry name" value="EPS_sugtrans"/>
    <property type="match status" value="1"/>
</dbReference>
<dbReference type="PANTHER" id="PTHR30576:SF10">
    <property type="entry name" value="SLL5057 PROTEIN"/>
    <property type="match status" value="1"/>
</dbReference>
<dbReference type="AlphaFoldDB" id="A0A9D1RBE1"/>
<dbReference type="Pfam" id="PF02397">
    <property type="entry name" value="Bac_transf"/>
    <property type="match status" value="1"/>
</dbReference>
<dbReference type="Pfam" id="PF13727">
    <property type="entry name" value="CoA_binding_3"/>
    <property type="match status" value="1"/>
</dbReference>
<feature type="domain" description="Bacterial sugar transferase" evidence="8">
    <location>
        <begin position="276"/>
        <end position="465"/>
    </location>
</feature>
<evidence type="ECO:0000256" key="4">
    <source>
        <dbReference type="ARBA" id="ARBA00022692"/>
    </source>
</evidence>
<dbReference type="Proteomes" id="UP000824263">
    <property type="component" value="Unassembled WGS sequence"/>
</dbReference>
<organism evidence="9 10">
    <name type="scientific">Candidatus Dorea gallistercoris</name>
    <dbReference type="NCBI Taxonomy" id="2838542"/>
    <lineage>
        <taxon>Bacteria</taxon>
        <taxon>Bacillati</taxon>
        <taxon>Bacillota</taxon>
        <taxon>Clostridia</taxon>
        <taxon>Lachnospirales</taxon>
        <taxon>Lachnospiraceae</taxon>
        <taxon>Dorea</taxon>
    </lineage>
</organism>
<feature type="transmembrane region" description="Helical" evidence="7">
    <location>
        <begin position="46"/>
        <end position="67"/>
    </location>
</feature>
<keyword evidence="4 7" id="KW-0812">Transmembrane</keyword>
<gene>
    <name evidence="9" type="ORF">H9873_09030</name>
</gene>
<sequence length="470" mass="53761">MYKRKENSWIKHLDFAVLDLVILELSFFLAYSLRHHNTLLSASEDYRLMAVAVVILDLCAVSLLKSYSGIIQRGYMKEIFQVIKHDTVLIAGLTIYMFFAKTSATFSRLVFLYFYVAAIFLMVAARLAWKRVLRNRRKKNRKRRSLVLLTEYDHAEKIARDFRRQYYRDYQITGIGVLDRGVVEATIAGVPVIADMDNYQSIFEDHIVDEVFISIPGKPEMADDLMTYFMNIGVTVHINLGKYALDVMNKELDEFGDYLVLTSSIKIVSPLELLAKRALDIVGSIAGLILTGIAILIFGPIIRHQSPGPIFFSQERIGRHGRPFRLYKFRSMCLDAEEKKAALMEQNEMGGHMFKMENDPRVIPIGRFMRKYSIDELPQFWNVLKGEMSLVGTRPPTAAEVEEYESHHRKRLAFKPGITGLWQVSGRSGITDFEEVVRLDAKYLAEWSLSLDIKLIFKTVAVVLKGTGAS</sequence>
<dbReference type="EMBL" id="DXGF01000156">
    <property type="protein sequence ID" value="HIW84452.1"/>
    <property type="molecule type" value="Genomic_DNA"/>
</dbReference>
<evidence type="ECO:0000256" key="1">
    <source>
        <dbReference type="ARBA" id="ARBA00004141"/>
    </source>
</evidence>
<feature type="transmembrane region" description="Helical" evidence="7">
    <location>
        <begin position="12"/>
        <end position="34"/>
    </location>
</feature>
<keyword evidence="3 9" id="KW-0808">Transferase</keyword>
<feature type="transmembrane region" description="Helical" evidence="7">
    <location>
        <begin position="281"/>
        <end position="302"/>
    </location>
</feature>
<evidence type="ECO:0000256" key="7">
    <source>
        <dbReference type="SAM" id="Phobius"/>
    </source>
</evidence>
<keyword evidence="6 7" id="KW-0472">Membrane</keyword>
<evidence type="ECO:0000313" key="9">
    <source>
        <dbReference type="EMBL" id="HIW84452.1"/>
    </source>
</evidence>
<evidence type="ECO:0000313" key="10">
    <source>
        <dbReference type="Proteomes" id="UP000824263"/>
    </source>
</evidence>
<evidence type="ECO:0000256" key="3">
    <source>
        <dbReference type="ARBA" id="ARBA00022679"/>
    </source>
</evidence>
<feature type="transmembrane region" description="Helical" evidence="7">
    <location>
        <begin position="79"/>
        <end position="99"/>
    </location>
</feature>
<keyword evidence="5 7" id="KW-1133">Transmembrane helix</keyword>
<evidence type="ECO:0000256" key="5">
    <source>
        <dbReference type="ARBA" id="ARBA00022989"/>
    </source>
</evidence>
<dbReference type="GO" id="GO:0016780">
    <property type="term" value="F:phosphotransferase activity, for other substituted phosphate groups"/>
    <property type="evidence" value="ECO:0007669"/>
    <property type="project" value="TreeGrafter"/>
</dbReference>
<accession>A0A9D1RBE1</accession>
<proteinExistence type="inferred from homology"/>
<reference evidence="9" key="1">
    <citation type="journal article" date="2021" name="PeerJ">
        <title>Extensive microbial diversity within the chicken gut microbiome revealed by metagenomics and culture.</title>
        <authorList>
            <person name="Gilroy R."/>
            <person name="Ravi A."/>
            <person name="Getino M."/>
            <person name="Pursley I."/>
            <person name="Horton D.L."/>
            <person name="Alikhan N.F."/>
            <person name="Baker D."/>
            <person name="Gharbi K."/>
            <person name="Hall N."/>
            <person name="Watson M."/>
            <person name="Adriaenssens E.M."/>
            <person name="Foster-Nyarko E."/>
            <person name="Jarju S."/>
            <person name="Secka A."/>
            <person name="Antonio M."/>
            <person name="Oren A."/>
            <person name="Chaudhuri R.R."/>
            <person name="La Ragione R."/>
            <person name="Hildebrand F."/>
            <person name="Pallen M.J."/>
        </authorList>
    </citation>
    <scope>NUCLEOTIDE SEQUENCE</scope>
    <source>
        <strain evidence="9">ChiSxjej1B13-11762</strain>
    </source>
</reference>
<reference evidence="9" key="2">
    <citation type="submission" date="2021-04" db="EMBL/GenBank/DDBJ databases">
        <authorList>
            <person name="Gilroy R."/>
        </authorList>
    </citation>
    <scope>NUCLEOTIDE SEQUENCE</scope>
    <source>
        <strain evidence="9">ChiSxjej1B13-11762</strain>
    </source>
</reference>
<evidence type="ECO:0000259" key="8">
    <source>
        <dbReference type="Pfam" id="PF02397"/>
    </source>
</evidence>
<comment type="caution">
    <text evidence="9">The sequence shown here is derived from an EMBL/GenBank/DDBJ whole genome shotgun (WGS) entry which is preliminary data.</text>
</comment>
<comment type="similarity">
    <text evidence="2">Belongs to the bacterial sugar transferase family.</text>
</comment>
<comment type="subcellular location">
    <subcellularLocation>
        <location evidence="1">Membrane</location>
        <topology evidence="1">Multi-pass membrane protein</topology>
    </subcellularLocation>
</comment>
<dbReference type="PANTHER" id="PTHR30576">
    <property type="entry name" value="COLANIC BIOSYNTHESIS UDP-GLUCOSE LIPID CARRIER TRANSFERASE"/>
    <property type="match status" value="1"/>
</dbReference>
<dbReference type="InterPro" id="IPR003362">
    <property type="entry name" value="Bact_transf"/>
</dbReference>
<name>A0A9D1RBE1_9FIRM</name>
<evidence type="ECO:0000256" key="6">
    <source>
        <dbReference type="ARBA" id="ARBA00023136"/>
    </source>
</evidence>